<comment type="caution">
    <text evidence="1">The sequence shown here is derived from an EMBL/GenBank/DDBJ whole genome shotgun (WGS) entry which is preliminary data.</text>
</comment>
<keyword evidence="2" id="KW-1185">Reference proteome</keyword>
<reference evidence="1 2" key="1">
    <citation type="journal article" date="2022" name="Hortic Res">
        <title>A haplotype resolved chromosomal level avocado genome allows analysis of novel avocado genes.</title>
        <authorList>
            <person name="Nath O."/>
            <person name="Fletcher S.J."/>
            <person name="Hayward A."/>
            <person name="Shaw L.M."/>
            <person name="Masouleh A.K."/>
            <person name="Furtado A."/>
            <person name="Henry R.J."/>
            <person name="Mitter N."/>
        </authorList>
    </citation>
    <scope>NUCLEOTIDE SEQUENCE [LARGE SCALE GENOMIC DNA]</scope>
    <source>
        <strain evidence="2">cv. Hass</strain>
    </source>
</reference>
<gene>
    <name evidence="1" type="ORF">MRB53_035476</name>
</gene>
<sequence length="472" mass="53505">MFHLPIRLRIRHGLGEIPAVGLSGYPSRVRFSCAVLVQEGPLPPTTQPDSYRRGQNGSVNMLSTRKLRFSGSGTPRYGIQTSLRESRLQEVAEFVHLRSIEIIGRIDAHILSPKATYKVYLVLKFGERAYGLDHRRKPEMRGQDLFSNLPDGCISHIISFTSPRDAVISSAVCPTFRSASESDVVWEKFLPPDYPDILAGSVSPVHFSSKKELFIRLCDPIIIDEGKMSFSIDKMSCRKCYMLSARKLEIIWGWDPRYWNWTSHPESRFHEVAELLQVCWLHINGKIDAHILSPKTTYKVYLVIKFSEHAFGLNHAETSVKLGSHESNKIVFLLEAVPDGVDGRVPQVRSDGWMEIEMGEFFNDEGEEGDVEMTFKQTKDLDWKSGLIIQGMEIRPSWEDAGVHLCAVVRFRRDDGVQPTLDMDRSDCTERPLKRRRMQLSITPGALKSAAVRALPFELPLDPLSLLALLLL</sequence>
<evidence type="ECO:0000313" key="2">
    <source>
        <dbReference type="Proteomes" id="UP001234297"/>
    </source>
</evidence>
<dbReference type="Proteomes" id="UP001234297">
    <property type="component" value="Chromosome 12"/>
</dbReference>
<organism evidence="1 2">
    <name type="scientific">Persea americana</name>
    <name type="common">Avocado</name>
    <dbReference type="NCBI Taxonomy" id="3435"/>
    <lineage>
        <taxon>Eukaryota</taxon>
        <taxon>Viridiplantae</taxon>
        <taxon>Streptophyta</taxon>
        <taxon>Embryophyta</taxon>
        <taxon>Tracheophyta</taxon>
        <taxon>Spermatophyta</taxon>
        <taxon>Magnoliopsida</taxon>
        <taxon>Magnoliidae</taxon>
        <taxon>Laurales</taxon>
        <taxon>Lauraceae</taxon>
        <taxon>Persea</taxon>
    </lineage>
</organism>
<evidence type="ECO:0000313" key="1">
    <source>
        <dbReference type="EMBL" id="KAJ8616104.1"/>
    </source>
</evidence>
<protein>
    <submittedName>
        <fullName evidence="1">Uncharacterized protein</fullName>
    </submittedName>
</protein>
<accession>A0ACC2K4R4</accession>
<dbReference type="EMBL" id="CM056820">
    <property type="protein sequence ID" value="KAJ8616104.1"/>
    <property type="molecule type" value="Genomic_DNA"/>
</dbReference>
<proteinExistence type="predicted"/>
<name>A0ACC2K4R4_PERAE</name>